<dbReference type="InterPro" id="IPR006015">
    <property type="entry name" value="Universal_stress_UspA"/>
</dbReference>
<keyword evidence="4" id="KW-1185">Reference proteome</keyword>
<dbReference type="InterPro" id="IPR006016">
    <property type="entry name" value="UspA"/>
</dbReference>
<evidence type="ECO:0000313" key="4">
    <source>
        <dbReference type="Proteomes" id="UP001595872"/>
    </source>
</evidence>
<organism evidence="3 4">
    <name type="scientific">Actinomadura gamaensis</name>
    <dbReference type="NCBI Taxonomy" id="1763541"/>
    <lineage>
        <taxon>Bacteria</taxon>
        <taxon>Bacillati</taxon>
        <taxon>Actinomycetota</taxon>
        <taxon>Actinomycetes</taxon>
        <taxon>Streptosporangiales</taxon>
        <taxon>Thermomonosporaceae</taxon>
        <taxon>Actinomadura</taxon>
    </lineage>
</organism>
<dbReference type="PRINTS" id="PR01438">
    <property type="entry name" value="UNVRSLSTRESS"/>
</dbReference>
<comment type="similarity">
    <text evidence="1">Belongs to the universal stress protein A family.</text>
</comment>
<evidence type="ECO:0000256" key="1">
    <source>
        <dbReference type="ARBA" id="ARBA00008791"/>
    </source>
</evidence>
<dbReference type="EMBL" id="JBHSIT010000002">
    <property type="protein sequence ID" value="MFC4907089.1"/>
    <property type="molecule type" value="Genomic_DNA"/>
</dbReference>
<dbReference type="RefSeq" id="WP_378252830.1">
    <property type="nucleotide sequence ID" value="NZ_JBHSIT010000002.1"/>
</dbReference>
<protein>
    <submittedName>
        <fullName evidence="3">Universal stress protein</fullName>
    </submittedName>
</protein>
<dbReference type="SUPFAM" id="SSF52402">
    <property type="entry name" value="Adenine nucleotide alpha hydrolases-like"/>
    <property type="match status" value="2"/>
</dbReference>
<proteinExistence type="inferred from homology"/>
<accession>A0ABV9TSX2</accession>
<evidence type="ECO:0000313" key="3">
    <source>
        <dbReference type="EMBL" id="MFC4907089.1"/>
    </source>
</evidence>
<dbReference type="PANTHER" id="PTHR46268:SF6">
    <property type="entry name" value="UNIVERSAL STRESS PROTEIN UP12"/>
    <property type="match status" value="1"/>
</dbReference>
<dbReference type="Gene3D" id="3.40.50.620">
    <property type="entry name" value="HUPs"/>
    <property type="match status" value="2"/>
</dbReference>
<dbReference type="InterPro" id="IPR014729">
    <property type="entry name" value="Rossmann-like_a/b/a_fold"/>
</dbReference>
<reference evidence="4" key="1">
    <citation type="journal article" date="2019" name="Int. J. Syst. Evol. Microbiol.">
        <title>The Global Catalogue of Microorganisms (GCM) 10K type strain sequencing project: providing services to taxonomists for standard genome sequencing and annotation.</title>
        <authorList>
            <consortium name="The Broad Institute Genomics Platform"/>
            <consortium name="The Broad Institute Genome Sequencing Center for Infectious Disease"/>
            <person name="Wu L."/>
            <person name="Ma J."/>
        </authorList>
    </citation>
    <scope>NUCLEOTIDE SEQUENCE [LARGE SCALE GENOMIC DNA]</scope>
    <source>
        <strain evidence="4">KLKA75</strain>
    </source>
</reference>
<sequence>MDTGTHLLVGFDGTFEADRALRWAVREAGLRRLPLTLCHAWRWPYPATYIDHNAAAIVRRMGEHLLDHGVRRARELDPGLTVRKRLMSGPAYSALLHLSGDAELIVVGSRPPDEVPPGSTALRVPAKAVRPTIVVRAAHVRHRRVVAGFDGSAAGDAALEFAVREAVLRGARLCVVQGCWEPGGAETGDLALYADEDKLRRVFGERLERAVAPWRERYPAVRVETALLLEPPRRALFAAADSADLVVVGDRGIGGTRPDGLGLIAAAVLQHAPCTVAVVPAAA</sequence>
<dbReference type="PANTHER" id="PTHR46268">
    <property type="entry name" value="STRESS RESPONSE PROTEIN NHAX"/>
    <property type="match status" value="1"/>
</dbReference>
<gene>
    <name evidence="3" type="ORF">ACFPCY_07145</name>
</gene>
<dbReference type="Proteomes" id="UP001595872">
    <property type="component" value="Unassembled WGS sequence"/>
</dbReference>
<evidence type="ECO:0000259" key="2">
    <source>
        <dbReference type="Pfam" id="PF00582"/>
    </source>
</evidence>
<feature type="domain" description="UspA" evidence="2">
    <location>
        <begin position="143"/>
        <end position="280"/>
    </location>
</feature>
<feature type="domain" description="UspA" evidence="2">
    <location>
        <begin position="6"/>
        <end position="136"/>
    </location>
</feature>
<name>A0ABV9TSX2_9ACTN</name>
<dbReference type="Pfam" id="PF00582">
    <property type="entry name" value="Usp"/>
    <property type="match status" value="2"/>
</dbReference>
<comment type="caution">
    <text evidence="3">The sequence shown here is derived from an EMBL/GenBank/DDBJ whole genome shotgun (WGS) entry which is preliminary data.</text>
</comment>